<gene>
    <name evidence="2" type="ORF">GCM10009784_05900</name>
</gene>
<evidence type="ECO:0000256" key="1">
    <source>
        <dbReference type="SAM" id="Phobius"/>
    </source>
</evidence>
<sequence length="108" mass="10581">MRSTRSSPAQQRSSPLVAGACIAFAVAGALATLGCVLALYVESSGLGSPRDTGMRPGYSALLIGGAVAGIALPAAVCFTVLRGSRRVVVVVAVLAAIAVALAVLGITG</sequence>
<keyword evidence="1" id="KW-0472">Membrane</keyword>
<keyword evidence="1" id="KW-0812">Transmembrane</keyword>
<evidence type="ECO:0000313" key="3">
    <source>
        <dbReference type="Proteomes" id="UP001500974"/>
    </source>
</evidence>
<feature type="transmembrane region" description="Helical" evidence="1">
    <location>
        <begin position="60"/>
        <end position="81"/>
    </location>
</feature>
<reference evidence="2 3" key="1">
    <citation type="journal article" date="2019" name="Int. J. Syst. Evol. Microbiol.">
        <title>The Global Catalogue of Microorganisms (GCM) 10K type strain sequencing project: providing services to taxonomists for standard genome sequencing and annotation.</title>
        <authorList>
            <consortium name="The Broad Institute Genomics Platform"/>
            <consortium name="The Broad Institute Genome Sequencing Center for Infectious Disease"/>
            <person name="Wu L."/>
            <person name="Ma J."/>
        </authorList>
    </citation>
    <scope>NUCLEOTIDE SEQUENCE [LARGE SCALE GENOMIC DNA]</scope>
    <source>
        <strain evidence="2 3">JCM 14917</strain>
    </source>
</reference>
<feature type="transmembrane region" description="Helical" evidence="1">
    <location>
        <begin position="88"/>
        <end position="107"/>
    </location>
</feature>
<evidence type="ECO:0000313" key="2">
    <source>
        <dbReference type="EMBL" id="GAA2173052.1"/>
    </source>
</evidence>
<protein>
    <recommendedName>
        <fullName evidence="4">Major facilitator superfamily (MFS) profile domain-containing protein</fullName>
    </recommendedName>
</protein>
<accession>A0ABN3AQF0</accession>
<dbReference type="EMBL" id="BAAAON010000001">
    <property type="protein sequence ID" value="GAA2173052.1"/>
    <property type="molecule type" value="Genomic_DNA"/>
</dbReference>
<name>A0ABN3AQF0_9MICC</name>
<organism evidence="2 3">
    <name type="scientific">Arthrobacter parietis</name>
    <dbReference type="NCBI Taxonomy" id="271434"/>
    <lineage>
        <taxon>Bacteria</taxon>
        <taxon>Bacillati</taxon>
        <taxon>Actinomycetota</taxon>
        <taxon>Actinomycetes</taxon>
        <taxon>Micrococcales</taxon>
        <taxon>Micrococcaceae</taxon>
        <taxon>Arthrobacter</taxon>
    </lineage>
</organism>
<feature type="transmembrane region" description="Helical" evidence="1">
    <location>
        <begin position="16"/>
        <end position="40"/>
    </location>
</feature>
<dbReference type="Proteomes" id="UP001500974">
    <property type="component" value="Unassembled WGS sequence"/>
</dbReference>
<comment type="caution">
    <text evidence="2">The sequence shown here is derived from an EMBL/GenBank/DDBJ whole genome shotgun (WGS) entry which is preliminary data.</text>
</comment>
<proteinExistence type="predicted"/>
<evidence type="ECO:0008006" key="4">
    <source>
        <dbReference type="Google" id="ProtNLM"/>
    </source>
</evidence>
<dbReference type="PROSITE" id="PS51257">
    <property type="entry name" value="PROKAR_LIPOPROTEIN"/>
    <property type="match status" value="1"/>
</dbReference>
<dbReference type="RefSeq" id="WP_346027392.1">
    <property type="nucleotide sequence ID" value="NZ_BAAAON010000001.1"/>
</dbReference>
<keyword evidence="3" id="KW-1185">Reference proteome</keyword>
<keyword evidence="1" id="KW-1133">Transmembrane helix</keyword>